<dbReference type="VEuPathDB" id="GiardiaDB:SS50377_25850"/>
<evidence type="ECO:0000313" key="1">
    <source>
        <dbReference type="EMBL" id="EST45444.1"/>
    </source>
</evidence>
<dbReference type="Proteomes" id="UP000018208">
    <property type="component" value="Unassembled WGS sequence"/>
</dbReference>
<protein>
    <submittedName>
        <fullName evidence="1">Uncharacterized protein</fullName>
    </submittedName>
</protein>
<organism evidence="1">
    <name type="scientific">Spironucleus salmonicida</name>
    <dbReference type="NCBI Taxonomy" id="348837"/>
    <lineage>
        <taxon>Eukaryota</taxon>
        <taxon>Metamonada</taxon>
        <taxon>Diplomonadida</taxon>
        <taxon>Hexamitidae</taxon>
        <taxon>Hexamitinae</taxon>
        <taxon>Spironucleus</taxon>
    </lineage>
</organism>
<dbReference type="EMBL" id="KI546096">
    <property type="protein sequence ID" value="EST45444.1"/>
    <property type="molecule type" value="Genomic_DNA"/>
</dbReference>
<dbReference type="EMBL" id="AUWU02000006">
    <property type="protein sequence ID" value="KAH0571660.1"/>
    <property type="molecule type" value="Genomic_DNA"/>
</dbReference>
<evidence type="ECO:0000313" key="2">
    <source>
        <dbReference type="EMBL" id="KAH0571660.1"/>
    </source>
</evidence>
<gene>
    <name evidence="1" type="ORF">SS50377_14637</name>
    <name evidence="2" type="ORF">SS50377_25850</name>
</gene>
<name>V6LX93_9EUKA</name>
<reference evidence="2" key="2">
    <citation type="submission" date="2020-12" db="EMBL/GenBank/DDBJ databases">
        <title>New Spironucleus salmonicida genome in near-complete chromosomes.</title>
        <authorList>
            <person name="Xu F."/>
            <person name="Kurt Z."/>
            <person name="Jimenez-Gonzalez A."/>
            <person name="Astvaldsson A."/>
            <person name="Andersson J.O."/>
            <person name="Svard S.G."/>
        </authorList>
    </citation>
    <scope>NUCLEOTIDE SEQUENCE</scope>
    <source>
        <strain evidence="2">ATCC 50377</strain>
    </source>
</reference>
<dbReference type="AlphaFoldDB" id="V6LX93"/>
<sequence length="95" mass="11375">MQELKDIKLQHAQLKNNLKEFHLIKMKNMFLCKRAYGELVVEIQEKHQSNYELRESLSQLMKEISQFTDNIDDSQLQQLEIVFEQIPLLTNEQLI</sequence>
<proteinExistence type="predicted"/>
<accession>V6LX93</accession>
<evidence type="ECO:0000313" key="3">
    <source>
        <dbReference type="Proteomes" id="UP000018208"/>
    </source>
</evidence>
<keyword evidence="3" id="KW-1185">Reference proteome</keyword>
<reference evidence="1 2" key="1">
    <citation type="journal article" date="2014" name="PLoS Genet.">
        <title>The Genome of Spironucleus salmonicida Highlights a Fish Pathogen Adapted to Fluctuating Environments.</title>
        <authorList>
            <person name="Xu F."/>
            <person name="Jerlstrom-Hultqvist J."/>
            <person name="Einarsson E."/>
            <person name="Astvaldsson A."/>
            <person name="Svard S.G."/>
            <person name="Andersson J.O."/>
        </authorList>
    </citation>
    <scope>NUCLEOTIDE SEQUENCE</scope>
    <source>
        <strain evidence="2">ATCC 50377</strain>
    </source>
</reference>